<evidence type="ECO:0000313" key="2">
    <source>
        <dbReference type="EMBL" id="PRQ09773.1"/>
    </source>
</evidence>
<feature type="transmembrane region" description="Helical" evidence="1">
    <location>
        <begin position="106"/>
        <end position="131"/>
    </location>
</feature>
<evidence type="ECO:0000256" key="1">
    <source>
        <dbReference type="SAM" id="Phobius"/>
    </source>
</evidence>
<sequence>MLAMSEVTPVPKPESKPKREMGAVGMISMLIGFAILAVTVLSAANTAFDLNLALGSHGATSPLPNNWEAVIGLGAAGVLWIALTYFGSTVVGMFKDAKGNTGKRVGVIVGALVLLVVAGRGLQVVALTWSYGSMLAYYCTDVGTIEDVQDELEGATPEALDACLGRTSQWDRADLLEVVIGAGATFEDATTEPEFRYCVLSGDVSLEYVEKAVALGATPQNCPKSESLIQAKVSGTSDQDDETMAKIVAALLAAGWSADAVSEFDPVKAVEHAKQRNQPATLAVLEGAQ</sequence>
<accession>A0A2S9YXF1</accession>
<protein>
    <submittedName>
        <fullName evidence="2">Uncharacterized protein</fullName>
    </submittedName>
</protein>
<feature type="transmembrane region" description="Helical" evidence="1">
    <location>
        <begin position="21"/>
        <end position="44"/>
    </location>
</feature>
<dbReference type="Proteomes" id="UP000238823">
    <property type="component" value="Unassembled WGS sequence"/>
</dbReference>
<name>A0A2S9YXF1_9BACT</name>
<evidence type="ECO:0000313" key="3">
    <source>
        <dbReference type="Proteomes" id="UP000238823"/>
    </source>
</evidence>
<keyword evidence="1" id="KW-1133">Transmembrane helix</keyword>
<reference evidence="2 3" key="1">
    <citation type="submission" date="2018-03" db="EMBL/GenBank/DDBJ databases">
        <title>Draft Genome Sequences of the Obligatory Marine Myxobacteria Enhygromyxa salina SWB007.</title>
        <authorList>
            <person name="Poehlein A."/>
            <person name="Moghaddam J.A."/>
            <person name="Harms H."/>
            <person name="Alanjari M."/>
            <person name="Koenig G.M."/>
            <person name="Daniel R."/>
            <person name="Schaeberle T.F."/>
        </authorList>
    </citation>
    <scope>NUCLEOTIDE SEQUENCE [LARGE SCALE GENOMIC DNA]</scope>
    <source>
        <strain evidence="2 3">SWB007</strain>
    </source>
</reference>
<gene>
    <name evidence="2" type="ORF">ENSA7_05280</name>
</gene>
<keyword evidence="1" id="KW-0812">Transmembrane</keyword>
<keyword evidence="1" id="KW-0472">Membrane</keyword>
<dbReference type="EMBL" id="PVNL01000013">
    <property type="protein sequence ID" value="PRQ09773.1"/>
    <property type="molecule type" value="Genomic_DNA"/>
</dbReference>
<proteinExistence type="predicted"/>
<feature type="transmembrane region" description="Helical" evidence="1">
    <location>
        <begin position="69"/>
        <end position="94"/>
    </location>
</feature>
<dbReference type="AlphaFoldDB" id="A0A2S9YXF1"/>
<comment type="caution">
    <text evidence="2">The sequence shown here is derived from an EMBL/GenBank/DDBJ whole genome shotgun (WGS) entry which is preliminary data.</text>
</comment>
<organism evidence="2 3">
    <name type="scientific">Enhygromyxa salina</name>
    <dbReference type="NCBI Taxonomy" id="215803"/>
    <lineage>
        <taxon>Bacteria</taxon>
        <taxon>Pseudomonadati</taxon>
        <taxon>Myxococcota</taxon>
        <taxon>Polyangia</taxon>
        <taxon>Nannocystales</taxon>
        <taxon>Nannocystaceae</taxon>
        <taxon>Enhygromyxa</taxon>
    </lineage>
</organism>